<protein>
    <submittedName>
        <fullName evidence="1">Uncharacterized protein</fullName>
    </submittedName>
</protein>
<reference evidence="1 2" key="2">
    <citation type="submission" date="2012-06" db="EMBL/GenBank/DDBJ databases">
        <authorList>
            <person name="Fiebig A."/>
        </authorList>
    </citation>
    <scope>NUCLEOTIDE SEQUENCE [LARGE SCALE GENOMIC DNA]</scope>
    <source>
        <strain evidence="1 2">DFL-43</strain>
    </source>
</reference>
<comment type="caution">
    <text evidence="1">The sequence shown here is derived from an EMBL/GenBank/DDBJ whole genome shotgun (WGS) entry which is preliminary data.</text>
</comment>
<proteinExistence type="predicted"/>
<evidence type="ECO:0000313" key="2">
    <source>
        <dbReference type="Proteomes" id="UP000004291"/>
    </source>
</evidence>
<keyword evidence="2" id="KW-1185">Reference proteome</keyword>
<name>A0A094YYN8_HOEPD</name>
<evidence type="ECO:0000313" key="1">
    <source>
        <dbReference type="EMBL" id="KGB27105.1"/>
    </source>
</evidence>
<sequence length="53" mass="5715">MVFPIRSIPDLTRRTGGFAAWRSGGARNGPRRPVGRFVACGDVASSLVLSEIR</sequence>
<organism evidence="1 2">
    <name type="scientific">Hoeflea phototrophica (strain DSM 17068 / NCIMB 14078 / DFL-43)</name>
    <dbReference type="NCBI Taxonomy" id="411684"/>
    <lineage>
        <taxon>Bacteria</taxon>
        <taxon>Pseudomonadati</taxon>
        <taxon>Pseudomonadota</taxon>
        <taxon>Alphaproteobacteria</taxon>
        <taxon>Hyphomicrobiales</taxon>
        <taxon>Rhizobiaceae</taxon>
        <taxon>Hoeflea</taxon>
    </lineage>
</organism>
<dbReference type="Proteomes" id="UP000004291">
    <property type="component" value="Chromosome"/>
</dbReference>
<dbReference type="HOGENOM" id="CLU_3062301_0_0_5"/>
<gene>
    <name evidence="1" type="ORF">HPDFL43_00018990</name>
</gene>
<accession>A0A094YYN8</accession>
<reference evidence="1 2" key="1">
    <citation type="submission" date="2007-10" db="EMBL/GenBank/DDBJ databases">
        <authorList>
            <person name="Wagner-Dobler I."/>
            <person name="Ferriera S."/>
            <person name="Johnson J."/>
            <person name="Kravitz S."/>
            <person name="Beeson K."/>
            <person name="Sutton G."/>
            <person name="Rogers Y.-H."/>
            <person name="Friedman R."/>
            <person name="Frazier M."/>
            <person name="Venter J.C."/>
        </authorList>
    </citation>
    <scope>NUCLEOTIDE SEQUENCE [LARGE SCALE GENOMIC DNA]</scope>
    <source>
        <strain evidence="1 2">DFL-43</strain>
    </source>
</reference>
<dbReference type="EMBL" id="ABIA03000002">
    <property type="protein sequence ID" value="KGB27105.1"/>
    <property type="molecule type" value="Genomic_DNA"/>
</dbReference>
<dbReference type="AlphaFoldDB" id="A0A094YYN8"/>